<dbReference type="RefSeq" id="WP_184795653.1">
    <property type="nucleotide sequence ID" value="NZ_JACHMY010000001.1"/>
</dbReference>
<comment type="similarity">
    <text evidence="2">Belongs to the methyltransferase superfamily. L-isoaspartyl/D-aspartyl protein methyltransferase family.</text>
</comment>
<dbReference type="Gene3D" id="3.40.50.150">
    <property type="entry name" value="Vaccinia Virus protein VP39"/>
    <property type="match status" value="1"/>
</dbReference>
<organism evidence="12 13">
    <name type="scientific">Kribbella italica</name>
    <dbReference type="NCBI Taxonomy" id="1540520"/>
    <lineage>
        <taxon>Bacteria</taxon>
        <taxon>Bacillati</taxon>
        <taxon>Actinomycetota</taxon>
        <taxon>Actinomycetes</taxon>
        <taxon>Propionibacteriales</taxon>
        <taxon>Kribbellaceae</taxon>
        <taxon>Kribbella</taxon>
    </lineage>
</organism>
<name>A0A7W9J661_9ACTN</name>
<dbReference type="CDD" id="cd02440">
    <property type="entry name" value="AdoMet_MTases"/>
    <property type="match status" value="1"/>
</dbReference>
<evidence type="ECO:0000256" key="10">
    <source>
        <dbReference type="ARBA" id="ARBA00031323"/>
    </source>
</evidence>
<dbReference type="InterPro" id="IPR029063">
    <property type="entry name" value="SAM-dependent_MTases_sf"/>
</dbReference>
<comment type="subcellular location">
    <subcellularLocation>
        <location evidence="1">Cytoplasm</location>
    </subcellularLocation>
</comment>
<gene>
    <name evidence="12" type="ORF">HDA39_002828</name>
</gene>
<evidence type="ECO:0000256" key="2">
    <source>
        <dbReference type="ARBA" id="ARBA00005369"/>
    </source>
</evidence>
<evidence type="ECO:0000313" key="12">
    <source>
        <dbReference type="EMBL" id="MBB5836094.1"/>
    </source>
</evidence>
<dbReference type="EMBL" id="JACHMY010000001">
    <property type="protein sequence ID" value="MBB5836094.1"/>
    <property type="molecule type" value="Genomic_DNA"/>
</dbReference>
<evidence type="ECO:0000256" key="3">
    <source>
        <dbReference type="ARBA" id="ARBA00011890"/>
    </source>
</evidence>
<dbReference type="Pfam" id="PF01135">
    <property type="entry name" value="PCMT"/>
    <property type="match status" value="1"/>
</dbReference>
<dbReference type="GO" id="GO:0004719">
    <property type="term" value="F:protein-L-isoaspartate (D-aspartate) O-methyltransferase activity"/>
    <property type="evidence" value="ECO:0007669"/>
    <property type="project" value="UniProtKB-EC"/>
</dbReference>
<evidence type="ECO:0000256" key="8">
    <source>
        <dbReference type="ARBA" id="ARBA00022691"/>
    </source>
</evidence>
<reference evidence="12 13" key="1">
    <citation type="submission" date="2020-08" db="EMBL/GenBank/DDBJ databases">
        <title>Sequencing the genomes of 1000 actinobacteria strains.</title>
        <authorList>
            <person name="Klenk H.-P."/>
        </authorList>
    </citation>
    <scope>NUCLEOTIDE SEQUENCE [LARGE SCALE GENOMIC DNA]</scope>
    <source>
        <strain evidence="12 13">DSM 28967</strain>
    </source>
</reference>
<dbReference type="PANTHER" id="PTHR11579:SF0">
    <property type="entry name" value="PROTEIN-L-ISOASPARTATE(D-ASPARTATE) O-METHYLTRANSFERASE"/>
    <property type="match status" value="1"/>
</dbReference>
<sequence length="400" mass="42828">MDAVGNDSEYAGALRAGLVVGLREQGALSDERVAAAFGAVPRHVFIPEVSVETAYADDVVLMKQNAAGIAISSVSQPSIVALMLQQAGVEPGHRVLEIGSGGYNAALLWELAKPDGEVTTIDIDPDVTDRASATLQSAGYEQVKVVRTDGIEGWKPHAPYDRIVVTVTANDIAPAWVEQLATSGRIVVPLRVRGQTRSLALDLQADGTLESRSSVICGFVEMQGTGAAHERAVQVAGEDVVLRIDADQEIDQPALDGAGFVRWTRVLMDREEPFCQLDLWLASVFEEYCVMSAGRAAVKKRLVRPALRWGGAAVVRDGTLAYLTSQPGPQRNLIEVGVRAHGPAAVLLAEEVAGQVRAWDAVRRGKPDPVFLVHPAGTTDLPAGPHFRTRNTVVTPIWTE</sequence>
<dbReference type="AlphaFoldDB" id="A0A7W9J661"/>
<keyword evidence="6 12" id="KW-0489">Methyltransferase</keyword>
<dbReference type="Proteomes" id="UP000549971">
    <property type="component" value="Unassembled WGS sequence"/>
</dbReference>
<evidence type="ECO:0000256" key="11">
    <source>
        <dbReference type="ARBA" id="ARBA00031350"/>
    </source>
</evidence>
<proteinExistence type="inferred from homology"/>
<dbReference type="NCBIfam" id="TIGR04364">
    <property type="entry name" value="methyltran_FxLD"/>
    <property type="match status" value="1"/>
</dbReference>
<evidence type="ECO:0000256" key="4">
    <source>
        <dbReference type="ARBA" id="ARBA00013346"/>
    </source>
</evidence>
<evidence type="ECO:0000256" key="9">
    <source>
        <dbReference type="ARBA" id="ARBA00030757"/>
    </source>
</evidence>
<dbReference type="PANTHER" id="PTHR11579">
    <property type="entry name" value="PROTEIN-L-ISOASPARTATE O-METHYLTRANSFERASE"/>
    <property type="match status" value="1"/>
</dbReference>
<dbReference type="SUPFAM" id="SSF53335">
    <property type="entry name" value="S-adenosyl-L-methionine-dependent methyltransferases"/>
    <property type="match status" value="1"/>
</dbReference>
<evidence type="ECO:0000256" key="1">
    <source>
        <dbReference type="ARBA" id="ARBA00004496"/>
    </source>
</evidence>
<keyword evidence="5" id="KW-0963">Cytoplasm</keyword>
<protein>
    <recommendedName>
        <fullName evidence="4">Protein-L-isoaspartate O-methyltransferase</fullName>
        <ecNumber evidence="3">2.1.1.77</ecNumber>
    </recommendedName>
    <alternativeName>
        <fullName evidence="11">L-isoaspartyl protein carboxyl methyltransferase</fullName>
    </alternativeName>
    <alternativeName>
        <fullName evidence="9">Protein L-isoaspartyl methyltransferase</fullName>
    </alternativeName>
    <alternativeName>
        <fullName evidence="10">Protein-beta-aspartate methyltransferase</fullName>
    </alternativeName>
</protein>
<keyword evidence="13" id="KW-1185">Reference proteome</keyword>
<dbReference type="EC" id="2.1.1.77" evidence="3"/>
<dbReference type="InterPro" id="IPR000682">
    <property type="entry name" value="PCMT"/>
</dbReference>
<dbReference type="GO" id="GO:0032259">
    <property type="term" value="P:methylation"/>
    <property type="evidence" value="ECO:0007669"/>
    <property type="project" value="UniProtKB-KW"/>
</dbReference>
<evidence type="ECO:0000256" key="5">
    <source>
        <dbReference type="ARBA" id="ARBA00022490"/>
    </source>
</evidence>
<evidence type="ECO:0000256" key="6">
    <source>
        <dbReference type="ARBA" id="ARBA00022603"/>
    </source>
</evidence>
<keyword evidence="7 12" id="KW-0808">Transferase</keyword>
<evidence type="ECO:0000313" key="13">
    <source>
        <dbReference type="Proteomes" id="UP000549971"/>
    </source>
</evidence>
<dbReference type="GO" id="GO:0005737">
    <property type="term" value="C:cytoplasm"/>
    <property type="evidence" value="ECO:0007669"/>
    <property type="project" value="UniProtKB-SubCell"/>
</dbReference>
<accession>A0A7W9J661</accession>
<evidence type="ECO:0000256" key="7">
    <source>
        <dbReference type="ARBA" id="ARBA00022679"/>
    </source>
</evidence>
<keyword evidence="8" id="KW-0949">S-adenosyl-L-methionine</keyword>
<dbReference type="InterPro" id="IPR027573">
    <property type="entry name" value="Methyltran_FxLD"/>
</dbReference>
<comment type="caution">
    <text evidence="12">The sequence shown here is derived from an EMBL/GenBank/DDBJ whole genome shotgun (WGS) entry which is preliminary data.</text>
</comment>